<gene>
    <name evidence="1" type="ORF">E6Q80_03980</name>
</gene>
<dbReference type="Pfam" id="PF06099">
    <property type="entry name" value="Phenol_hyd_sub"/>
    <property type="match status" value="1"/>
</dbReference>
<dbReference type="AlphaFoldDB" id="A0A5C7T1R5"/>
<protein>
    <submittedName>
        <fullName evidence="1">Phenol hydroxylase</fullName>
    </submittedName>
</protein>
<organism evidence="1 2">
    <name type="scientific">Thauera aminoaromatica</name>
    <dbReference type="NCBI Taxonomy" id="164330"/>
    <lineage>
        <taxon>Bacteria</taxon>
        <taxon>Pseudomonadati</taxon>
        <taxon>Pseudomonadota</taxon>
        <taxon>Betaproteobacteria</taxon>
        <taxon>Rhodocyclales</taxon>
        <taxon>Zoogloeaceae</taxon>
        <taxon>Thauera</taxon>
    </lineage>
</organism>
<proteinExistence type="predicted"/>
<dbReference type="EMBL" id="SSFD01000054">
    <property type="protein sequence ID" value="TXH89747.1"/>
    <property type="molecule type" value="Genomic_DNA"/>
</dbReference>
<evidence type="ECO:0000313" key="1">
    <source>
        <dbReference type="EMBL" id="TXH89747.1"/>
    </source>
</evidence>
<reference evidence="1 2" key="1">
    <citation type="submission" date="2018-09" db="EMBL/GenBank/DDBJ databases">
        <title>Metagenome Assembled Genomes from an Advanced Water Purification Facility.</title>
        <authorList>
            <person name="Stamps B.W."/>
            <person name="Spear J.R."/>
        </authorList>
    </citation>
    <scope>NUCLEOTIDE SEQUENCE [LARGE SCALE GENOMIC DNA]</scope>
    <source>
        <strain evidence="1">Bin_27_1</strain>
    </source>
</reference>
<dbReference type="RefSeq" id="WP_273422526.1">
    <property type="nucleotide sequence ID" value="NZ_JAKLLK010000014.1"/>
</dbReference>
<dbReference type="PIRSF" id="PIRSF000039">
    <property type="entry name" value="Phenol_monooxy_K"/>
    <property type="match status" value="1"/>
</dbReference>
<accession>A0A5C7T1R5</accession>
<evidence type="ECO:0000313" key="2">
    <source>
        <dbReference type="Proteomes" id="UP000321192"/>
    </source>
</evidence>
<sequence length="89" mass="10501">MKNSEPAVDLNRKFVRLIERRPDGFVEFEFAIGDPELFAEMLLPSEAYESFCQSNHVVFLEPRVEESKGEDESGDWNWNLHQATHQRFR</sequence>
<comment type="caution">
    <text evidence="1">The sequence shown here is derived from an EMBL/GenBank/DDBJ whole genome shotgun (WGS) entry which is preliminary data.</text>
</comment>
<dbReference type="Proteomes" id="UP000321192">
    <property type="component" value="Unassembled WGS sequence"/>
</dbReference>
<dbReference type="InterPro" id="IPR010353">
    <property type="entry name" value="DmpK"/>
</dbReference>
<name>A0A5C7T1R5_THASP</name>